<dbReference type="InterPro" id="IPR003594">
    <property type="entry name" value="HATPase_dom"/>
</dbReference>
<evidence type="ECO:0000256" key="6">
    <source>
        <dbReference type="ARBA" id="ARBA00022989"/>
    </source>
</evidence>
<keyword evidence="6 9" id="KW-1133">Transmembrane helix</keyword>
<keyword evidence="3 11" id="KW-0808">Transferase</keyword>
<dbReference type="Pfam" id="PF07730">
    <property type="entry name" value="HisKA_3"/>
    <property type="match status" value="1"/>
</dbReference>
<dbReference type="STRING" id="857265.WG78_04010"/>
<evidence type="ECO:0000259" key="10">
    <source>
        <dbReference type="PROSITE" id="PS50109"/>
    </source>
</evidence>
<keyword evidence="12" id="KW-1185">Reference proteome</keyword>
<evidence type="ECO:0000256" key="2">
    <source>
        <dbReference type="ARBA" id="ARBA00022475"/>
    </source>
</evidence>
<dbReference type="Gene3D" id="1.20.5.1930">
    <property type="match status" value="1"/>
</dbReference>
<evidence type="ECO:0000256" key="8">
    <source>
        <dbReference type="ARBA" id="ARBA00023136"/>
    </source>
</evidence>
<comment type="caution">
    <text evidence="11">The sequence shown here is derived from an EMBL/GenBank/DDBJ whole genome shotgun (WGS) entry which is preliminary data.</text>
</comment>
<name>A0A0N0XMH4_9NEIS</name>
<reference evidence="11 12" key="1">
    <citation type="submission" date="2015-07" db="EMBL/GenBank/DDBJ databases">
        <title>Draft genome sequence of the Amantichitinum ursilacus IGB-41, a new chitin-degrading bacterium.</title>
        <authorList>
            <person name="Kirstahler P."/>
            <person name="Guenther M."/>
            <person name="Grumaz C."/>
            <person name="Rupp S."/>
            <person name="Zibek S."/>
            <person name="Sohn K."/>
        </authorList>
    </citation>
    <scope>NUCLEOTIDE SEQUENCE [LARGE SCALE GENOMIC DNA]</scope>
    <source>
        <strain evidence="11 12">IGB-41</strain>
    </source>
</reference>
<dbReference type="Proteomes" id="UP000037939">
    <property type="component" value="Unassembled WGS sequence"/>
</dbReference>
<dbReference type="InterPro" id="IPR036890">
    <property type="entry name" value="HATPase_C_sf"/>
</dbReference>
<dbReference type="InterPro" id="IPR005467">
    <property type="entry name" value="His_kinase_dom"/>
</dbReference>
<dbReference type="PANTHER" id="PTHR24421">
    <property type="entry name" value="NITRATE/NITRITE SENSOR PROTEIN NARX-RELATED"/>
    <property type="match status" value="1"/>
</dbReference>
<dbReference type="InterPro" id="IPR007891">
    <property type="entry name" value="CHASE3"/>
</dbReference>
<proteinExistence type="predicted"/>
<protein>
    <submittedName>
        <fullName evidence="11">Oxygen sensor histidine kinase NreB</fullName>
        <ecNumber evidence="11">2.7.13.3</ecNumber>
    </submittedName>
</protein>
<dbReference type="PROSITE" id="PS50109">
    <property type="entry name" value="HIS_KIN"/>
    <property type="match status" value="1"/>
</dbReference>
<evidence type="ECO:0000256" key="7">
    <source>
        <dbReference type="ARBA" id="ARBA00023012"/>
    </source>
</evidence>
<dbReference type="InterPro" id="IPR011712">
    <property type="entry name" value="Sig_transdc_His_kin_sub3_dim/P"/>
</dbReference>
<dbReference type="Pfam" id="PF02518">
    <property type="entry name" value="HATPase_c"/>
    <property type="match status" value="1"/>
</dbReference>
<keyword evidence="5 11" id="KW-0418">Kinase</keyword>
<accession>A0A0N0XMH4</accession>
<dbReference type="CDD" id="cd16917">
    <property type="entry name" value="HATPase_UhpB-NarQ-NarX-like"/>
    <property type="match status" value="1"/>
</dbReference>
<dbReference type="GO" id="GO:0000155">
    <property type="term" value="F:phosphorelay sensor kinase activity"/>
    <property type="evidence" value="ECO:0007669"/>
    <property type="project" value="InterPro"/>
</dbReference>
<dbReference type="EMBL" id="LAQT01000002">
    <property type="protein sequence ID" value="KPC54707.1"/>
    <property type="molecule type" value="Genomic_DNA"/>
</dbReference>
<dbReference type="CDD" id="cd19410">
    <property type="entry name" value="HK9-like_sensor"/>
    <property type="match status" value="1"/>
</dbReference>
<dbReference type="SUPFAM" id="SSF55874">
    <property type="entry name" value="ATPase domain of HSP90 chaperone/DNA topoisomerase II/histidine kinase"/>
    <property type="match status" value="1"/>
</dbReference>
<dbReference type="EC" id="2.7.13.3" evidence="11"/>
<keyword evidence="4 9" id="KW-0812">Transmembrane</keyword>
<dbReference type="RefSeq" id="WP_053936488.1">
    <property type="nucleotide sequence ID" value="NZ_LAQT01000002.1"/>
</dbReference>
<feature type="domain" description="Histidine kinase" evidence="10">
    <location>
        <begin position="268"/>
        <end position="463"/>
    </location>
</feature>
<evidence type="ECO:0000256" key="4">
    <source>
        <dbReference type="ARBA" id="ARBA00022692"/>
    </source>
</evidence>
<evidence type="ECO:0000256" key="5">
    <source>
        <dbReference type="ARBA" id="ARBA00022777"/>
    </source>
</evidence>
<evidence type="ECO:0000256" key="3">
    <source>
        <dbReference type="ARBA" id="ARBA00022679"/>
    </source>
</evidence>
<dbReference type="GO" id="GO:0046983">
    <property type="term" value="F:protein dimerization activity"/>
    <property type="evidence" value="ECO:0007669"/>
    <property type="project" value="InterPro"/>
</dbReference>
<organism evidence="11 12">
    <name type="scientific">Amantichitinum ursilacus</name>
    <dbReference type="NCBI Taxonomy" id="857265"/>
    <lineage>
        <taxon>Bacteria</taxon>
        <taxon>Pseudomonadati</taxon>
        <taxon>Pseudomonadota</taxon>
        <taxon>Betaproteobacteria</taxon>
        <taxon>Neisseriales</taxon>
        <taxon>Chitinibacteraceae</taxon>
        <taxon>Amantichitinum</taxon>
    </lineage>
</organism>
<dbReference type="InterPro" id="IPR050482">
    <property type="entry name" value="Sensor_HK_TwoCompSys"/>
</dbReference>
<gene>
    <name evidence="11" type="primary">nreB</name>
    <name evidence="11" type="ORF">WG78_04010</name>
</gene>
<feature type="transmembrane region" description="Helical" evidence="9">
    <location>
        <begin position="192"/>
        <end position="216"/>
    </location>
</feature>
<keyword evidence="7" id="KW-0902">Two-component regulatory system</keyword>
<comment type="subcellular location">
    <subcellularLocation>
        <location evidence="1">Cell membrane</location>
        <topology evidence="1">Multi-pass membrane protein</topology>
    </subcellularLocation>
</comment>
<keyword evidence="2" id="KW-1003">Cell membrane</keyword>
<dbReference type="AlphaFoldDB" id="A0A0N0XMH4"/>
<sequence>MKNQFVRFQTALRRIGWRVSLALTACAFGALLAIVATQNLIRIAEQQGADIGATRERILLLFRLRAQLLEAESSQRGFLVNGSTQYLAPYNDAIQGARRLIDDLAERYRNVPESVPDRNRAEIQQLSVQIGEKISEMDLSLDFGRKNDLGRAREIIATDRGLQASQQITEHINNIVAAETGALTSQRDVRRWMVVGLRVSVALGWIVVIALVIWSLRRLLAELESRTDEALALQQRQSELDSIVAERTGLLERLALEYQVDVERERSKLARDLHDELGAILTATKMDISWVQRQLGDSSPRILTKLEKTISNLDQGIQFKRRVVQELHPSLLTTFGLVAAMRSLAEDAAQRCGWQLDLTLPDESVRIDDVLGLIAYRILQETLNNATKYAQASQVSVSMLVDTEHLKLEIEDNGVGMDMTALPEGTHGLQGMRHRVIAIGGRMEIRSAPGKGVFTRALLPLNSVQRLMENNLPLHLAQQR</sequence>
<dbReference type="OrthoDB" id="9811306at2"/>
<evidence type="ECO:0000256" key="9">
    <source>
        <dbReference type="SAM" id="Phobius"/>
    </source>
</evidence>
<evidence type="ECO:0000313" key="12">
    <source>
        <dbReference type="Proteomes" id="UP000037939"/>
    </source>
</evidence>
<dbReference type="PANTHER" id="PTHR24421:SF37">
    <property type="entry name" value="SENSOR HISTIDINE KINASE NARS"/>
    <property type="match status" value="1"/>
</dbReference>
<dbReference type="Gene3D" id="3.30.565.10">
    <property type="entry name" value="Histidine kinase-like ATPase, C-terminal domain"/>
    <property type="match status" value="1"/>
</dbReference>
<dbReference type="GO" id="GO:0005886">
    <property type="term" value="C:plasma membrane"/>
    <property type="evidence" value="ECO:0007669"/>
    <property type="project" value="UniProtKB-SubCell"/>
</dbReference>
<keyword evidence="8 9" id="KW-0472">Membrane</keyword>
<dbReference type="Pfam" id="PF05227">
    <property type="entry name" value="CHASE3"/>
    <property type="match status" value="1"/>
</dbReference>
<evidence type="ECO:0000313" key="11">
    <source>
        <dbReference type="EMBL" id="KPC54707.1"/>
    </source>
</evidence>
<evidence type="ECO:0000256" key="1">
    <source>
        <dbReference type="ARBA" id="ARBA00004651"/>
    </source>
</evidence>